<evidence type="ECO:0000313" key="1">
    <source>
        <dbReference type="EMBL" id="CAH1403114.1"/>
    </source>
</evidence>
<gene>
    <name evidence="1" type="ORF">NEZAVI_LOCUS11775</name>
</gene>
<dbReference type="EMBL" id="OV725081">
    <property type="protein sequence ID" value="CAH1403114.1"/>
    <property type="molecule type" value="Genomic_DNA"/>
</dbReference>
<evidence type="ECO:0000313" key="2">
    <source>
        <dbReference type="Proteomes" id="UP001152798"/>
    </source>
</evidence>
<sequence length="35" mass="4080">MVKGNKIFLQLHINRLNICLTTIMNLLSKPTNFHL</sequence>
<dbReference type="AlphaFoldDB" id="A0A9P0HJY7"/>
<organism evidence="1 2">
    <name type="scientific">Nezara viridula</name>
    <name type="common">Southern green stink bug</name>
    <name type="synonym">Cimex viridulus</name>
    <dbReference type="NCBI Taxonomy" id="85310"/>
    <lineage>
        <taxon>Eukaryota</taxon>
        <taxon>Metazoa</taxon>
        <taxon>Ecdysozoa</taxon>
        <taxon>Arthropoda</taxon>
        <taxon>Hexapoda</taxon>
        <taxon>Insecta</taxon>
        <taxon>Pterygota</taxon>
        <taxon>Neoptera</taxon>
        <taxon>Paraneoptera</taxon>
        <taxon>Hemiptera</taxon>
        <taxon>Heteroptera</taxon>
        <taxon>Panheteroptera</taxon>
        <taxon>Pentatomomorpha</taxon>
        <taxon>Pentatomoidea</taxon>
        <taxon>Pentatomidae</taxon>
        <taxon>Pentatominae</taxon>
        <taxon>Nezara</taxon>
    </lineage>
</organism>
<protein>
    <submittedName>
        <fullName evidence="1">Uncharacterized protein</fullName>
    </submittedName>
</protein>
<accession>A0A9P0HJY7</accession>
<dbReference type="Proteomes" id="UP001152798">
    <property type="component" value="Chromosome 5"/>
</dbReference>
<reference evidence="1" key="1">
    <citation type="submission" date="2022-01" db="EMBL/GenBank/DDBJ databases">
        <authorList>
            <person name="King R."/>
        </authorList>
    </citation>
    <scope>NUCLEOTIDE SEQUENCE</scope>
</reference>
<name>A0A9P0HJY7_NEZVI</name>
<proteinExistence type="predicted"/>
<keyword evidence="2" id="KW-1185">Reference proteome</keyword>